<feature type="domain" description="DprA winged helix" evidence="3">
    <location>
        <begin position="315"/>
        <end position="370"/>
    </location>
</feature>
<proteinExistence type="inferred from homology"/>
<dbReference type="InterPro" id="IPR036388">
    <property type="entry name" value="WH-like_DNA-bd_sf"/>
</dbReference>
<dbReference type="SUPFAM" id="SSF102405">
    <property type="entry name" value="MCP/YpsA-like"/>
    <property type="match status" value="1"/>
</dbReference>
<dbReference type="PANTHER" id="PTHR43022">
    <property type="entry name" value="PROTEIN SMF"/>
    <property type="match status" value="1"/>
</dbReference>
<dbReference type="Proteomes" id="UP000267535">
    <property type="component" value="Unassembled WGS sequence"/>
</dbReference>
<dbReference type="InterPro" id="IPR057666">
    <property type="entry name" value="DrpA_SLOG"/>
</dbReference>
<dbReference type="NCBIfam" id="TIGR00732">
    <property type="entry name" value="dprA"/>
    <property type="match status" value="1"/>
</dbReference>
<keyword evidence="5" id="KW-1185">Reference proteome</keyword>
<sequence>MSDPFQAQYREWFALVSLTGLGNRTLFKLIEQFEFQPLALLKASPAQLQSFNLPDQCLAQLKAWQQGTWPDAESLNSLDHWLLETENHLITFGDERYPTLLKQISDPPLLLYLQGSPEILHLPQLAIVGSRSASNSGLSLSSKFASSLTEAGLVITSGLALGVDGAAHSAAVELNKPTIAVLGSGLNNLYPRRHKALARAIIDCGGALLSELPLNAAPLPYHFPRRNRIISGLSAGVLVVEASQRSGSLITARQALEQGREVFALPGAMNNPQSHGCHTLIREGAQLVETTAHIVEQLGSLLGSYQLEEVQTRADSIRLSDDEAWLLDQIGFQLISLEELVIKTNLNISELMPRLIAMELNNYIEKTAGGYLRLI</sequence>
<dbReference type="PANTHER" id="PTHR43022:SF1">
    <property type="entry name" value="PROTEIN SMF"/>
    <property type="match status" value="1"/>
</dbReference>
<dbReference type="InterPro" id="IPR041614">
    <property type="entry name" value="DprA_WH"/>
</dbReference>
<evidence type="ECO:0000259" key="3">
    <source>
        <dbReference type="Pfam" id="PF17782"/>
    </source>
</evidence>
<organism evidence="4 5">
    <name type="scientific">Amphritea balenae</name>
    <dbReference type="NCBI Taxonomy" id="452629"/>
    <lineage>
        <taxon>Bacteria</taxon>
        <taxon>Pseudomonadati</taxon>
        <taxon>Pseudomonadota</taxon>
        <taxon>Gammaproteobacteria</taxon>
        <taxon>Oceanospirillales</taxon>
        <taxon>Oceanospirillaceae</taxon>
        <taxon>Amphritea</taxon>
    </lineage>
</organism>
<reference evidence="4 5" key="1">
    <citation type="submission" date="2018-11" db="EMBL/GenBank/DDBJ databases">
        <title>The draft genome sequence of Amphritea balenae JAMM 1525T.</title>
        <authorList>
            <person name="Fang Z."/>
            <person name="Zhang Y."/>
            <person name="Han X."/>
        </authorList>
    </citation>
    <scope>NUCLEOTIDE SEQUENCE [LARGE SCALE GENOMIC DNA]</scope>
    <source>
        <strain evidence="4 5">JAMM 1525</strain>
    </source>
</reference>
<evidence type="ECO:0000259" key="2">
    <source>
        <dbReference type="Pfam" id="PF02481"/>
    </source>
</evidence>
<evidence type="ECO:0000256" key="1">
    <source>
        <dbReference type="ARBA" id="ARBA00006525"/>
    </source>
</evidence>
<comment type="similarity">
    <text evidence="1">Belongs to the DprA/Smf family.</text>
</comment>
<accession>A0A3P1SP00</accession>
<dbReference type="InterPro" id="IPR003488">
    <property type="entry name" value="DprA"/>
</dbReference>
<dbReference type="RefSeq" id="WP_124926362.1">
    <property type="nucleotide sequence ID" value="NZ_BMOH01000002.1"/>
</dbReference>
<dbReference type="Gene3D" id="1.10.10.10">
    <property type="entry name" value="Winged helix-like DNA-binding domain superfamily/Winged helix DNA-binding domain"/>
    <property type="match status" value="1"/>
</dbReference>
<name>A0A3P1SP00_9GAMM</name>
<dbReference type="Pfam" id="PF17782">
    <property type="entry name" value="WHD_DprA"/>
    <property type="match status" value="1"/>
</dbReference>
<dbReference type="EMBL" id="RQXV01000006">
    <property type="protein sequence ID" value="RRC98863.1"/>
    <property type="molecule type" value="Genomic_DNA"/>
</dbReference>
<evidence type="ECO:0000313" key="5">
    <source>
        <dbReference type="Proteomes" id="UP000267535"/>
    </source>
</evidence>
<dbReference type="AlphaFoldDB" id="A0A3P1SP00"/>
<dbReference type="Gene3D" id="3.40.50.450">
    <property type="match status" value="1"/>
</dbReference>
<feature type="domain" description="Smf/DprA SLOG" evidence="2">
    <location>
        <begin position="89"/>
        <end position="298"/>
    </location>
</feature>
<dbReference type="OrthoDB" id="9785707at2"/>
<dbReference type="GO" id="GO:0009294">
    <property type="term" value="P:DNA-mediated transformation"/>
    <property type="evidence" value="ECO:0007669"/>
    <property type="project" value="InterPro"/>
</dbReference>
<dbReference type="Pfam" id="PF02481">
    <property type="entry name" value="DNA_processg_A"/>
    <property type="match status" value="1"/>
</dbReference>
<evidence type="ECO:0000313" key="4">
    <source>
        <dbReference type="EMBL" id="RRC98863.1"/>
    </source>
</evidence>
<comment type="caution">
    <text evidence="4">The sequence shown here is derived from an EMBL/GenBank/DDBJ whole genome shotgun (WGS) entry which is preliminary data.</text>
</comment>
<gene>
    <name evidence="4" type="primary">dprA</name>
    <name evidence="4" type="ORF">EHS89_11785</name>
</gene>
<protein>
    <submittedName>
        <fullName evidence="4">DNA-protecting protein DprA</fullName>
    </submittedName>
</protein>